<protein>
    <submittedName>
        <fullName evidence="3">SHOCT domain-containing protein</fullName>
    </submittedName>
</protein>
<feature type="region of interest" description="Disordered" evidence="1">
    <location>
        <begin position="38"/>
        <end position="68"/>
    </location>
</feature>
<keyword evidence="2" id="KW-0732">Signal</keyword>
<feature type="compositionally biased region" description="Low complexity" evidence="1">
    <location>
        <begin position="46"/>
        <end position="57"/>
    </location>
</feature>
<sequence length="291" mass="32518">MNKHKCFLGLAILATLVTTPAQAESVSRKAADLMAQNSNSTNSVDQNTNNTQPVNTPASTYKGSDTDSKRTASNYFVAVNTSLAIEKNTVFIPQNRTISQDQIKVAQGLESRIIKLRLSDTGVSIGSVIAWGFGGLIQKRSTDWVRLEINGNQVRVVHTTRTTNAITQFSKWWDHPVRKIAFKPDSCTVDNVQKTGESDTETKLRELKKLYDSKLITEREYQDSRSKILSQINTNTTPTTTTNSDCVVVKENGIIELKDISLLTKGEFKIEYLESGEWKYAAFRVPAKEYQ</sequence>
<dbReference type="Proteomes" id="UP001212123">
    <property type="component" value="Unassembled WGS sequence"/>
</dbReference>
<evidence type="ECO:0000313" key="4">
    <source>
        <dbReference type="Proteomes" id="UP001212123"/>
    </source>
</evidence>
<accession>A0ABT5A5K6</accession>
<dbReference type="EMBL" id="JAQMTU010000063">
    <property type="protein sequence ID" value="MDB9486968.1"/>
    <property type="molecule type" value="Genomic_DNA"/>
</dbReference>
<dbReference type="RefSeq" id="WP_231387432.1">
    <property type="nucleotide sequence ID" value="NZ_JAQMTU010000063.1"/>
</dbReference>
<reference evidence="3 4" key="1">
    <citation type="submission" date="2023-01" db="EMBL/GenBank/DDBJ databases">
        <title>Genomes from the Australian National Cyanobacteria Reference Collection.</title>
        <authorList>
            <person name="Willis A."/>
            <person name="Lee E.M.F."/>
        </authorList>
    </citation>
    <scope>NUCLEOTIDE SEQUENCE [LARGE SCALE GENOMIC DNA]</scope>
    <source>
        <strain evidence="3 4">CS-537/01</strain>
    </source>
</reference>
<evidence type="ECO:0000313" key="3">
    <source>
        <dbReference type="EMBL" id="MDB9486968.1"/>
    </source>
</evidence>
<comment type="caution">
    <text evidence="3">The sequence shown here is derived from an EMBL/GenBank/DDBJ whole genome shotgun (WGS) entry which is preliminary data.</text>
</comment>
<gene>
    <name evidence="3" type="ORF">PN492_10505</name>
</gene>
<feature type="chain" id="PRO_5046822236" evidence="2">
    <location>
        <begin position="24"/>
        <end position="291"/>
    </location>
</feature>
<proteinExistence type="predicted"/>
<keyword evidence="4" id="KW-1185">Reference proteome</keyword>
<name>A0ABT5A5K6_9CYAN</name>
<feature type="signal peptide" evidence="2">
    <location>
        <begin position="1"/>
        <end position="23"/>
    </location>
</feature>
<organism evidence="3 4">
    <name type="scientific">Dolichospermum circinale CS-537/01</name>
    <dbReference type="NCBI Taxonomy" id="3021739"/>
    <lineage>
        <taxon>Bacteria</taxon>
        <taxon>Bacillati</taxon>
        <taxon>Cyanobacteriota</taxon>
        <taxon>Cyanophyceae</taxon>
        <taxon>Nostocales</taxon>
        <taxon>Aphanizomenonaceae</taxon>
        <taxon>Dolichospermum</taxon>
        <taxon>Dolichospermum circinale</taxon>
    </lineage>
</organism>
<evidence type="ECO:0000256" key="1">
    <source>
        <dbReference type="SAM" id="MobiDB-lite"/>
    </source>
</evidence>
<evidence type="ECO:0000256" key="2">
    <source>
        <dbReference type="SAM" id="SignalP"/>
    </source>
</evidence>